<dbReference type="AlphaFoldDB" id="A0A8J5K0H5"/>
<evidence type="ECO:0000313" key="2">
    <source>
        <dbReference type="Proteomes" id="UP000747542"/>
    </source>
</evidence>
<dbReference type="Gene3D" id="1.25.40.480">
    <property type="match status" value="1"/>
</dbReference>
<dbReference type="EMBL" id="JAHLQT010021257">
    <property type="protein sequence ID" value="KAG7167837.1"/>
    <property type="molecule type" value="Genomic_DNA"/>
</dbReference>
<proteinExistence type="predicted"/>
<dbReference type="PANTHER" id="PTHR32094">
    <property type="entry name" value="FANCONI ANEMIA GROUP E PROTEIN"/>
    <property type="match status" value="1"/>
</dbReference>
<protein>
    <recommendedName>
        <fullName evidence="3">Fanconi Anaemia group E protein C-terminal domain-containing protein</fullName>
    </recommendedName>
</protein>
<dbReference type="InterPro" id="IPR039685">
    <property type="entry name" value="FANCE"/>
</dbReference>
<name>A0A8J5K0H5_HOMAM</name>
<reference evidence="1" key="1">
    <citation type="journal article" date="2021" name="Sci. Adv.">
        <title>The American lobster genome reveals insights on longevity, neural, and immune adaptations.</title>
        <authorList>
            <person name="Polinski J.M."/>
            <person name="Zimin A.V."/>
            <person name="Clark K.F."/>
            <person name="Kohn A.B."/>
            <person name="Sadowski N."/>
            <person name="Timp W."/>
            <person name="Ptitsyn A."/>
            <person name="Khanna P."/>
            <person name="Romanova D.Y."/>
            <person name="Williams P."/>
            <person name="Greenwood S.J."/>
            <person name="Moroz L.L."/>
            <person name="Walt D.R."/>
            <person name="Bodnar A.G."/>
        </authorList>
    </citation>
    <scope>NUCLEOTIDE SEQUENCE</scope>
    <source>
        <strain evidence="1">GMGI-L3</strain>
    </source>
</reference>
<dbReference type="GO" id="GO:0043240">
    <property type="term" value="C:Fanconi anaemia nuclear complex"/>
    <property type="evidence" value="ECO:0007669"/>
    <property type="project" value="InterPro"/>
</dbReference>
<keyword evidence="2" id="KW-1185">Reference proteome</keyword>
<comment type="caution">
    <text evidence="1">The sequence shown here is derived from an EMBL/GenBank/DDBJ whole genome shotgun (WGS) entry which is preliminary data.</text>
</comment>
<evidence type="ECO:0008006" key="3">
    <source>
        <dbReference type="Google" id="ProtNLM"/>
    </source>
</evidence>
<sequence length="225" mass="25248">MKFSRMCSDLSCDDTIEPLDACSSNALIINDEHLVQICKKSEKSGEPAAALLGRLLILPKLYHLPSKLSTPAVEALLEFLQWHTAVMVTHVLVPVLQYCPETGEQHRDVVAHLVSECSYGYVTQMLSAIAMRVSIRDDDVQIFQLLCDHADQQSTATHKAALAFLKKTADKYKTYVKFGQCLLFVVKKMGQYIEDHESLQLIVNNHSSSLKKAIEVQMKKAKKSR</sequence>
<accession>A0A8J5K0H5</accession>
<dbReference type="Proteomes" id="UP000747542">
    <property type="component" value="Unassembled WGS sequence"/>
</dbReference>
<dbReference type="PANTHER" id="PTHR32094:SF5">
    <property type="entry name" value="FANCONI ANEMIA GROUP E PROTEIN"/>
    <property type="match status" value="1"/>
</dbReference>
<dbReference type="GO" id="GO:0036297">
    <property type="term" value="P:interstrand cross-link repair"/>
    <property type="evidence" value="ECO:0007669"/>
    <property type="project" value="InterPro"/>
</dbReference>
<organism evidence="1 2">
    <name type="scientific">Homarus americanus</name>
    <name type="common">American lobster</name>
    <dbReference type="NCBI Taxonomy" id="6706"/>
    <lineage>
        <taxon>Eukaryota</taxon>
        <taxon>Metazoa</taxon>
        <taxon>Ecdysozoa</taxon>
        <taxon>Arthropoda</taxon>
        <taxon>Crustacea</taxon>
        <taxon>Multicrustacea</taxon>
        <taxon>Malacostraca</taxon>
        <taxon>Eumalacostraca</taxon>
        <taxon>Eucarida</taxon>
        <taxon>Decapoda</taxon>
        <taxon>Pleocyemata</taxon>
        <taxon>Astacidea</taxon>
        <taxon>Nephropoidea</taxon>
        <taxon>Nephropidae</taxon>
        <taxon>Homarus</taxon>
    </lineage>
</organism>
<gene>
    <name evidence="1" type="ORF">Hamer_G010241</name>
</gene>
<evidence type="ECO:0000313" key="1">
    <source>
        <dbReference type="EMBL" id="KAG7167837.1"/>
    </source>
</evidence>